<evidence type="ECO:0000313" key="6">
    <source>
        <dbReference type="Proteomes" id="UP000281549"/>
    </source>
</evidence>
<reference evidence="6" key="2">
    <citation type="journal article" date="2018" name="Nat. Microbiol.">
        <title>Leveraging single-cell genomics to expand the fungal tree of life.</title>
        <authorList>
            <person name="Ahrendt S.R."/>
            <person name="Quandt C.A."/>
            <person name="Ciobanu D."/>
            <person name="Clum A."/>
            <person name="Salamov A."/>
            <person name="Andreopoulos B."/>
            <person name="Cheng J.F."/>
            <person name="Woyke T."/>
            <person name="Pelin A."/>
            <person name="Henrissat B."/>
            <person name="Reynolds N.K."/>
            <person name="Benny G.L."/>
            <person name="Smith M.E."/>
            <person name="James T.Y."/>
            <person name="Grigoriev I.V."/>
        </authorList>
    </citation>
    <scope>NUCLEOTIDE SEQUENCE [LARGE SCALE GENOMIC DNA]</scope>
    <source>
        <strain evidence="6">CSF55</strain>
    </source>
</reference>
<evidence type="ECO:0000256" key="1">
    <source>
        <dbReference type="PROSITE-ProRule" id="PRU00290"/>
    </source>
</evidence>
<reference evidence="3 5" key="1">
    <citation type="journal article" date="2013" name="Curr. Biol.">
        <title>Shared signatures of parasitism and phylogenomics unite Cryptomycota and microsporidia.</title>
        <authorList>
            <person name="James T.Y."/>
            <person name="Pelin A."/>
            <person name="Bonen L."/>
            <person name="Ahrendt S."/>
            <person name="Sain D."/>
            <person name="Corradi N."/>
            <person name="Stajich J.E."/>
        </authorList>
    </citation>
    <scope>NUCLEOTIDE SEQUENCE [LARGE SCALE GENOMIC DNA]</scope>
    <source>
        <strain evidence="3 5">CSF55</strain>
        <strain evidence="3 5">CSF55</strain>
    </source>
</reference>
<sequence length="67" mass="7752">MQNNIQLVMDRGEQLESLQTKTDNLQQGALQFKKGANNLRKQMWWKNMKKLVFAIPKDNTSSGNTNK</sequence>
<gene>
    <name evidence="3" type="ORF">O9G_001564</name>
    <name evidence="4" type="ORF">ROZALSC1DRAFT_27790</name>
</gene>
<dbReference type="STRING" id="988480.A0A075B216"/>
<dbReference type="OrthoDB" id="190375at2759"/>
<name>A0A075B216_ROZAC</name>
<protein>
    <recommendedName>
        <fullName evidence="2">V-SNARE coiled-coil homology domain-containing protein</fullName>
    </recommendedName>
</protein>
<dbReference type="EMBL" id="KE560523">
    <property type="protein sequence ID" value="EPZ36580.1"/>
    <property type="molecule type" value="Genomic_DNA"/>
</dbReference>
<keyword evidence="1" id="KW-0175">Coiled coil</keyword>
<evidence type="ECO:0000313" key="5">
    <source>
        <dbReference type="Proteomes" id="UP000030755"/>
    </source>
</evidence>
<dbReference type="EMBL" id="ML005025">
    <property type="protein sequence ID" value="RKP20759.1"/>
    <property type="molecule type" value="Genomic_DNA"/>
</dbReference>
<dbReference type="Gene3D" id="1.20.5.110">
    <property type="match status" value="1"/>
</dbReference>
<organism evidence="3 5">
    <name type="scientific">Rozella allomycis (strain CSF55)</name>
    <dbReference type="NCBI Taxonomy" id="988480"/>
    <lineage>
        <taxon>Eukaryota</taxon>
        <taxon>Fungi</taxon>
        <taxon>Fungi incertae sedis</taxon>
        <taxon>Cryptomycota</taxon>
        <taxon>Cryptomycota incertae sedis</taxon>
        <taxon>Rozella</taxon>
    </lineage>
</organism>
<dbReference type="OMA" id="MDRGEQL"/>
<keyword evidence="5" id="KW-1185">Reference proteome</keyword>
<dbReference type="PROSITE" id="PS50892">
    <property type="entry name" value="V_SNARE"/>
    <property type="match status" value="1"/>
</dbReference>
<dbReference type="InterPro" id="IPR016444">
    <property type="entry name" value="Synaptobrevin/VAMP"/>
</dbReference>
<dbReference type="Proteomes" id="UP000281549">
    <property type="component" value="Unassembled WGS sequence"/>
</dbReference>
<dbReference type="SUPFAM" id="SSF58038">
    <property type="entry name" value="SNARE fusion complex"/>
    <property type="match status" value="1"/>
</dbReference>
<reference evidence="4" key="3">
    <citation type="submission" date="2018-08" db="EMBL/GenBank/DDBJ databases">
        <title>Leveraging single-cell genomics to expand the Fungal Tree of Life.</title>
        <authorList>
            <consortium name="DOE Joint Genome Institute"/>
            <person name="Ahrendt S.R."/>
            <person name="Quandt C.A."/>
            <person name="Ciobanu D."/>
            <person name="Clum A."/>
            <person name="Salamov A."/>
            <person name="Andreopoulos B."/>
            <person name="Cheng J.-F."/>
            <person name="Woyke T."/>
            <person name="Pelin A."/>
            <person name="Henrissat B."/>
            <person name="Reynolds N."/>
            <person name="Benny G.L."/>
            <person name="Smith M.E."/>
            <person name="James T.Y."/>
            <person name="Grigoriev I.V."/>
        </authorList>
    </citation>
    <scope>NUCLEOTIDE SEQUENCE</scope>
    <source>
        <strain evidence="4">CSF55</strain>
    </source>
</reference>
<dbReference type="Proteomes" id="UP000030755">
    <property type="component" value="Unassembled WGS sequence"/>
</dbReference>
<evidence type="ECO:0000259" key="2">
    <source>
        <dbReference type="PROSITE" id="PS50892"/>
    </source>
</evidence>
<dbReference type="InterPro" id="IPR042855">
    <property type="entry name" value="V_SNARE_CC"/>
</dbReference>
<feature type="domain" description="V-SNARE coiled-coil homology" evidence="2">
    <location>
        <begin position="1"/>
        <end position="46"/>
    </location>
</feature>
<proteinExistence type="predicted"/>
<accession>A0A075B216</accession>
<evidence type="ECO:0000313" key="4">
    <source>
        <dbReference type="EMBL" id="RKP20759.1"/>
    </source>
</evidence>
<dbReference type="HOGENOM" id="CLU_2813839_0_0_1"/>
<evidence type="ECO:0000313" key="3">
    <source>
        <dbReference type="EMBL" id="EPZ36580.1"/>
    </source>
</evidence>
<dbReference type="PANTHER" id="PTHR45701">
    <property type="entry name" value="SYNAPTOBREVIN FAMILY MEMBER"/>
    <property type="match status" value="1"/>
</dbReference>
<dbReference type="AlphaFoldDB" id="A0A075B216"/>
<dbReference type="Pfam" id="PF00957">
    <property type="entry name" value="Synaptobrevin"/>
    <property type="match status" value="1"/>
</dbReference>